<dbReference type="EMBL" id="JAHDVG010000471">
    <property type="protein sequence ID" value="KAH1179905.1"/>
    <property type="molecule type" value="Genomic_DNA"/>
</dbReference>
<protein>
    <submittedName>
        <fullName evidence="1">Uncharacterized protein</fullName>
    </submittedName>
</protein>
<keyword evidence="2" id="KW-1185">Reference proteome</keyword>
<name>A0A9D3XIS0_9SAUR</name>
<proteinExistence type="predicted"/>
<sequence length="140" mass="15046">MNSAGSRVAPGPAIAAQGFSHTVLQLWVLWCPMPSEGLASESNSDVMTPLTALGPSVHYLQMHLPLGCHGVKKPVAITTRACAGGRAVWAECPITVSEGADPERQWCMAISPGRRQRDDFPSLPKSWSQQTVLPFGGYQF</sequence>
<dbReference type="Proteomes" id="UP000827986">
    <property type="component" value="Unassembled WGS sequence"/>
</dbReference>
<accession>A0A9D3XIS0</accession>
<dbReference type="AlphaFoldDB" id="A0A9D3XIS0"/>
<organism evidence="1 2">
    <name type="scientific">Mauremys mutica</name>
    <name type="common">yellowpond turtle</name>
    <dbReference type="NCBI Taxonomy" id="74926"/>
    <lineage>
        <taxon>Eukaryota</taxon>
        <taxon>Metazoa</taxon>
        <taxon>Chordata</taxon>
        <taxon>Craniata</taxon>
        <taxon>Vertebrata</taxon>
        <taxon>Euteleostomi</taxon>
        <taxon>Archelosauria</taxon>
        <taxon>Testudinata</taxon>
        <taxon>Testudines</taxon>
        <taxon>Cryptodira</taxon>
        <taxon>Durocryptodira</taxon>
        <taxon>Testudinoidea</taxon>
        <taxon>Geoemydidae</taxon>
        <taxon>Geoemydinae</taxon>
        <taxon>Mauremys</taxon>
    </lineage>
</organism>
<reference evidence="1" key="1">
    <citation type="submission" date="2021-09" db="EMBL/GenBank/DDBJ databases">
        <title>The genome of Mauremys mutica provides insights into the evolution of semi-aquatic lifestyle.</title>
        <authorList>
            <person name="Gong S."/>
            <person name="Gao Y."/>
        </authorList>
    </citation>
    <scope>NUCLEOTIDE SEQUENCE</scope>
    <source>
        <strain evidence="1">MM-2020</strain>
        <tissue evidence="1">Muscle</tissue>
    </source>
</reference>
<evidence type="ECO:0000313" key="2">
    <source>
        <dbReference type="Proteomes" id="UP000827986"/>
    </source>
</evidence>
<gene>
    <name evidence="1" type="ORF">KIL84_005955</name>
</gene>
<comment type="caution">
    <text evidence="1">The sequence shown here is derived from an EMBL/GenBank/DDBJ whole genome shotgun (WGS) entry which is preliminary data.</text>
</comment>
<evidence type="ECO:0000313" key="1">
    <source>
        <dbReference type="EMBL" id="KAH1179905.1"/>
    </source>
</evidence>